<keyword evidence="1" id="KW-1133">Transmembrane helix</keyword>
<evidence type="ECO:0000313" key="3">
    <source>
        <dbReference type="Proteomes" id="UP000023152"/>
    </source>
</evidence>
<evidence type="ECO:0000256" key="1">
    <source>
        <dbReference type="SAM" id="Phobius"/>
    </source>
</evidence>
<dbReference type="Proteomes" id="UP000023152">
    <property type="component" value="Unassembled WGS sequence"/>
</dbReference>
<comment type="caution">
    <text evidence="2">The sequence shown here is derived from an EMBL/GenBank/DDBJ whole genome shotgun (WGS) entry which is preliminary data.</text>
</comment>
<proteinExistence type="predicted"/>
<keyword evidence="3" id="KW-1185">Reference proteome</keyword>
<name>X6P2S5_RETFI</name>
<keyword evidence="1" id="KW-0812">Transmembrane</keyword>
<reference evidence="2 3" key="1">
    <citation type="journal article" date="2013" name="Curr. Biol.">
        <title>The Genome of the Foraminiferan Reticulomyxa filosa.</title>
        <authorList>
            <person name="Glockner G."/>
            <person name="Hulsmann N."/>
            <person name="Schleicher M."/>
            <person name="Noegel A.A."/>
            <person name="Eichinger L."/>
            <person name="Gallinger C."/>
            <person name="Pawlowski J."/>
            <person name="Sierra R."/>
            <person name="Euteneuer U."/>
            <person name="Pillet L."/>
            <person name="Moustafa A."/>
            <person name="Platzer M."/>
            <person name="Groth M."/>
            <person name="Szafranski K."/>
            <person name="Schliwa M."/>
        </authorList>
    </citation>
    <scope>NUCLEOTIDE SEQUENCE [LARGE SCALE GENOMIC DNA]</scope>
</reference>
<dbReference type="AlphaFoldDB" id="X6P2S5"/>
<feature type="transmembrane region" description="Helical" evidence="1">
    <location>
        <begin position="69"/>
        <end position="96"/>
    </location>
</feature>
<evidence type="ECO:0000313" key="2">
    <source>
        <dbReference type="EMBL" id="ETO32423.1"/>
    </source>
</evidence>
<gene>
    <name evidence="2" type="ORF">RFI_04697</name>
</gene>
<protein>
    <submittedName>
        <fullName evidence="2">Uncharacterized protein</fullName>
    </submittedName>
</protein>
<dbReference type="EMBL" id="ASPP01004218">
    <property type="protein sequence ID" value="ETO32423.1"/>
    <property type="molecule type" value="Genomic_DNA"/>
</dbReference>
<keyword evidence="1" id="KW-0472">Membrane</keyword>
<organism evidence="2 3">
    <name type="scientific">Reticulomyxa filosa</name>
    <dbReference type="NCBI Taxonomy" id="46433"/>
    <lineage>
        <taxon>Eukaryota</taxon>
        <taxon>Sar</taxon>
        <taxon>Rhizaria</taxon>
        <taxon>Retaria</taxon>
        <taxon>Foraminifera</taxon>
        <taxon>Monothalamids</taxon>
        <taxon>Reticulomyxidae</taxon>
        <taxon>Reticulomyxa</taxon>
    </lineage>
</organism>
<accession>X6P2S5</accession>
<sequence>MKKAHIQGPFMLLKNNSTTLKKRKLNKPKPFEKLFQNKKPEFEYSCIFKILVMAKHKTKVLQNNIPHKWFILYLFIFCIVYRIVSILFVVLVLYSFRW</sequence>